<dbReference type="PANTHER" id="PTHR31793:SF27">
    <property type="entry name" value="NOVEL THIOESTERASE SUPERFAMILY DOMAIN AND SAPOSIN A-TYPE DOMAIN CONTAINING PROTEIN (0610012H03RIK)"/>
    <property type="match status" value="1"/>
</dbReference>
<dbReference type="Proteomes" id="UP000316476">
    <property type="component" value="Unassembled WGS sequence"/>
</dbReference>
<dbReference type="PANTHER" id="PTHR31793">
    <property type="entry name" value="4-HYDROXYBENZOYL-COA THIOESTERASE FAMILY MEMBER"/>
    <property type="match status" value="1"/>
</dbReference>
<dbReference type="EMBL" id="SJPZ01000003">
    <property type="protein sequence ID" value="TWU60986.1"/>
    <property type="molecule type" value="Genomic_DNA"/>
</dbReference>
<keyword evidence="2" id="KW-0378">Hydrolase</keyword>
<dbReference type="OrthoDB" id="9801517at2"/>
<evidence type="ECO:0000256" key="1">
    <source>
        <dbReference type="ARBA" id="ARBA00005953"/>
    </source>
</evidence>
<gene>
    <name evidence="3" type="ORF">V7x_52970</name>
</gene>
<dbReference type="AlphaFoldDB" id="A0A5C6FHF8"/>
<comment type="similarity">
    <text evidence="1">Belongs to the 4-hydroxybenzoyl-CoA thioesterase family.</text>
</comment>
<dbReference type="SUPFAM" id="SSF54637">
    <property type="entry name" value="Thioesterase/thiol ester dehydrase-isomerase"/>
    <property type="match status" value="1"/>
</dbReference>
<evidence type="ECO:0000256" key="2">
    <source>
        <dbReference type="ARBA" id="ARBA00022801"/>
    </source>
</evidence>
<accession>A0A5C6FHF8</accession>
<organism evidence="3 4">
    <name type="scientific">Crateriforma conspicua</name>
    <dbReference type="NCBI Taxonomy" id="2527996"/>
    <lineage>
        <taxon>Bacteria</taxon>
        <taxon>Pseudomonadati</taxon>
        <taxon>Planctomycetota</taxon>
        <taxon>Planctomycetia</taxon>
        <taxon>Planctomycetales</taxon>
        <taxon>Planctomycetaceae</taxon>
        <taxon>Crateriforma</taxon>
    </lineage>
</organism>
<comment type="caution">
    <text evidence="3">The sequence shown here is derived from an EMBL/GenBank/DDBJ whole genome shotgun (WGS) entry which is preliminary data.</text>
</comment>
<dbReference type="Pfam" id="PF13279">
    <property type="entry name" value="4HBT_2"/>
    <property type="match status" value="1"/>
</dbReference>
<dbReference type="CDD" id="cd00586">
    <property type="entry name" value="4HBT"/>
    <property type="match status" value="1"/>
</dbReference>
<evidence type="ECO:0000313" key="3">
    <source>
        <dbReference type="EMBL" id="TWU60986.1"/>
    </source>
</evidence>
<dbReference type="Gene3D" id="3.10.129.10">
    <property type="entry name" value="Hotdog Thioesterase"/>
    <property type="match status" value="1"/>
</dbReference>
<reference evidence="3 4" key="1">
    <citation type="submission" date="2019-02" db="EMBL/GenBank/DDBJ databases">
        <title>Deep-cultivation of Planctomycetes and their phenomic and genomic characterization uncovers novel biology.</title>
        <authorList>
            <person name="Wiegand S."/>
            <person name="Jogler M."/>
            <person name="Boedeker C."/>
            <person name="Pinto D."/>
            <person name="Vollmers J."/>
            <person name="Rivas-Marin E."/>
            <person name="Kohn T."/>
            <person name="Peeters S.H."/>
            <person name="Heuer A."/>
            <person name="Rast P."/>
            <person name="Oberbeckmann S."/>
            <person name="Bunk B."/>
            <person name="Jeske O."/>
            <person name="Meyerdierks A."/>
            <person name="Storesund J.E."/>
            <person name="Kallscheuer N."/>
            <person name="Luecker S."/>
            <person name="Lage O.M."/>
            <person name="Pohl T."/>
            <person name="Merkel B.J."/>
            <person name="Hornburger P."/>
            <person name="Mueller R.-W."/>
            <person name="Bruemmer F."/>
            <person name="Labrenz M."/>
            <person name="Spormann A.M."/>
            <person name="Op Den Camp H."/>
            <person name="Overmann J."/>
            <person name="Amann R."/>
            <person name="Jetten M.S.M."/>
            <person name="Mascher T."/>
            <person name="Medema M.H."/>
            <person name="Devos D.P."/>
            <person name="Kaster A.-K."/>
            <person name="Ovreas L."/>
            <person name="Rohde M."/>
            <person name="Galperin M.Y."/>
            <person name="Jogler C."/>
        </authorList>
    </citation>
    <scope>NUCLEOTIDE SEQUENCE [LARGE SCALE GENOMIC DNA]</scope>
    <source>
        <strain evidence="3 4">V7</strain>
    </source>
</reference>
<sequence>MPSVFDLQHVVEQDEIDAQEHVHNLRYLQWTLWAARDHSASTGWDASAELKRGFGWVVRQHEVTYRAAALAGDQLVIRTWISEKMRMAIRRKYLICRPADRMILARVQTRWVLADLRVRKAVSLPDEVYDRMVIPDSTPTPPWS</sequence>
<evidence type="ECO:0000313" key="4">
    <source>
        <dbReference type="Proteomes" id="UP000316476"/>
    </source>
</evidence>
<dbReference type="InterPro" id="IPR050563">
    <property type="entry name" value="4-hydroxybenzoyl-CoA_TE"/>
</dbReference>
<name>A0A5C6FHF8_9PLAN</name>
<proteinExistence type="inferred from homology"/>
<dbReference type="GO" id="GO:0047617">
    <property type="term" value="F:fatty acyl-CoA hydrolase activity"/>
    <property type="evidence" value="ECO:0007669"/>
    <property type="project" value="TreeGrafter"/>
</dbReference>
<protein>
    <submittedName>
        <fullName evidence="3">Acyl-ACP thioesterase</fullName>
    </submittedName>
</protein>
<dbReference type="InterPro" id="IPR029069">
    <property type="entry name" value="HotDog_dom_sf"/>
</dbReference>
<dbReference type="RefSeq" id="WP_146416333.1">
    <property type="nucleotide sequence ID" value="NZ_SJPZ01000003.1"/>
</dbReference>